<evidence type="ECO:0000256" key="7">
    <source>
        <dbReference type="SAM" id="MobiDB-lite"/>
    </source>
</evidence>
<keyword evidence="2" id="KW-0813">Transport</keyword>
<dbReference type="GO" id="GO:0015297">
    <property type="term" value="F:antiporter activity"/>
    <property type="evidence" value="ECO:0007669"/>
    <property type="project" value="InterPro"/>
</dbReference>
<dbReference type="InterPro" id="IPR050794">
    <property type="entry name" value="CPA2_transporter"/>
</dbReference>
<sequence length="914" mass="97203">MATTTTTATTTTAATATPTVVRAPAQAGVFEGLNPSIYNPADPLVLFIIQATIVIALTRALYWPLSKIREPRVIAEVIAGILLGPSVLGRIPGFTDAIFPPASMAPFRLVANIGLVLFLFLVGLEINLSYLLSNWRIAFSVAALDMTIPFGLGVAVAYGLYNEFAGEPGTAPISFGIFALFIGVAMAITAFPVLCRILTSLKLLNTTVGVIVLTSGIANDVVGWVLLALCVTLVNAGAGITALYVFLVSVGYSLFLAYAVRPAFIWVLRRTKSLENGPTEGVVALTLFMVLASSFFTSIIGVHSIFGAFMVGLMCPHEGGFAIKLTEKIEDLTSTLFVPLFFALSGINTNIGLLNTGTVWGYVFAIIFVAFFSKLAGGALGARLNGLVWRESLTIGTLMSCKGLVELIVLNIGLQAKILSTKTFTMFVIMALITTFATAPLVSWLYPPWYQQKLDLWKKGKIDWDGNPIIPADGQDSEEKYRNGDVATRLLVYLRTDGLSSILGLISLFTSSSASTSAASATSDNEKAVDSFAAHADEQRPLRIQGYRLVELTDRNSSVMKVSDIEDYASHDPIVKAFGTSTANNTSRDVIVSGQIAVVPEEGFADTLATQASKTNSDLVLVPWSETGTISEIQSFYYGGNSSIKDNMLENKEFAGLVTDVYEKHRHLSAVGVYVDSSLLNANLSRSRTGDEPTKTGITRQLTRDATGVSLAETQDIGAAKFHSAESKGPKVVRVLYKGGEDDLFAVRLGYQLAQSDKVVLEVVIEAANGIDKEISALKSVLSDSLGDRVVYLDARDTVEAVKSLLSPCQQVHSSRSVLAVVGRSVASGLPSPVESGPSCSAAADLSAVRKVLGPLAARLAAEVRKGAGDKTKVSLLVVQAKTAPVTTTAVEGGVPTLKRKPSTYSQESGHMGS</sequence>
<dbReference type="PANTHER" id="PTHR32468">
    <property type="entry name" value="CATION/H + ANTIPORTER"/>
    <property type="match status" value="1"/>
</dbReference>
<feature type="transmembrane region" description="Helical" evidence="8">
    <location>
        <begin position="138"/>
        <end position="161"/>
    </location>
</feature>
<feature type="transmembrane region" description="Helical" evidence="8">
    <location>
        <begin position="207"/>
        <end position="234"/>
    </location>
</feature>
<keyword evidence="3 8" id="KW-0812">Transmembrane</keyword>
<dbReference type="Gene3D" id="1.20.1530.20">
    <property type="match status" value="1"/>
</dbReference>
<feature type="transmembrane region" description="Helical" evidence="8">
    <location>
        <begin position="44"/>
        <end position="62"/>
    </location>
</feature>
<feature type="transmembrane region" description="Helical" evidence="8">
    <location>
        <begin position="393"/>
        <end position="414"/>
    </location>
</feature>
<dbReference type="Proteomes" id="UP001174997">
    <property type="component" value="Unassembled WGS sequence"/>
</dbReference>
<dbReference type="PANTHER" id="PTHR32468:SF0">
    <property type="entry name" value="K(+)_H(+) ANTIPORTER 1"/>
    <property type="match status" value="1"/>
</dbReference>
<feature type="transmembrane region" description="Helical" evidence="8">
    <location>
        <begin position="334"/>
        <end position="353"/>
    </location>
</feature>
<comment type="subcellular location">
    <subcellularLocation>
        <location evidence="1">Membrane</location>
        <topology evidence="1">Multi-pass membrane protein</topology>
    </subcellularLocation>
</comment>
<keyword evidence="4 8" id="KW-1133">Transmembrane helix</keyword>
<name>A0AA39ZJH2_9PEZI</name>
<feature type="transmembrane region" description="Helical" evidence="8">
    <location>
        <begin position="105"/>
        <end position="126"/>
    </location>
</feature>
<feature type="compositionally biased region" description="Polar residues" evidence="7">
    <location>
        <begin position="903"/>
        <end position="914"/>
    </location>
</feature>
<keyword evidence="5" id="KW-0406">Ion transport</keyword>
<evidence type="ECO:0000313" key="11">
    <source>
        <dbReference type="Proteomes" id="UP001174997"/>
    </source>
</evidence>
<evidence type="ECO:0000313" key="10">
    <source>
        <dbReference type="EMBL" id="KAK0672160.1"/>
    </source>
</evidence>
<comment type="caution">
    <text evidence="10">The sequence shown here is derived from an EMBL/GenBank/DDBJ whole genome shotgun (WGS) entry which is preliminary data.</text>
</comment>
<feature type="transmembrane region" description="Helical" evidence="8">
    <location>
        <begin position="426"/>
        <end position="446"/>
    </location>
</feature>
<feature type="transmembrane region" description="Helical" evidence="8">
    <location>
        <begin position="281"/>
        <end position="314"/>
    </location>
</feature>
<organism evidence="10 11">
    <name type="scientific">Cercophora samala</name>
    <dbReference type="NCBI Taxonomy" id="330535"/>
    <lineage>
        <taxon>Eukaryota</taxon>
        <taxon>Fungi</taxon>
        <taxon>Dikarya</taxon>
        <taxon>Ascomycota</taxon>
        <taxon>Pezizomycotina</taxon>
        <taxon>Sordariomycetes</taxon>
        <taxon>Sordariomycetidae</taxon>
        <taxon>Sordariales</taxon>
        <taxon>Lasiosphaeriaceae</taxon>
        <taxon>Cercophora</taxon>
    </lineage>
</organism>
<evidence type="ECO:0000256" key="2">
    <source>
        <dbReference type="ARBA" id="ARBA00022448"/>
    </source>
</evidence>
<feature type="transmembrane region" description="Helical" evidence="8">
    <location>
        <begin position="360"/>
        <end position="381"/>
    </location>
</feature>
<feature type="transmembrane region" description="Helical" evidence="8">
    <location>
        <begin position="173"/>
        <end position="195"/>
    </location>
</feature>
<evidence type="ECO:0000256" key="3">
    <source>
        <dbReference type="ARBA" id="ARBA00022692"/>
    </source>
</evidence>
<keyword evidence="11" id="KW-1185">Reference proteome</keyword>
<evidence type="ECO:0000256" key="4">
    <source>
        <dbReference type="ARBA" id="ARBA00022989"/>
    </source>
</evidence>
<accession>A0AA39ZJH2</accession>
<evidence type="ECO:0000256" key="1">
    <source>
        <dbReference type="ARBA" id="ARBA00004141"/>
    </source>
</evidence>
<dbReference type="GO" id="GO:0016020">
    <property type="term" value="C:membrane"/>
    <property type="evidence" value="ECO:0007669"/>
    <property type="project" value="UniProtKB-SubCell"/>
</dbReference>
<evidence type="ECO:0000259" key="9">
    <source>
        <dbReference type="Pfam" id="PF00999"/>
    </source>
</evidence>
<dbReference type="GO" id="GO:1902600">
    <property type="term" value="P:proton transmembrane transport"/>
    <property type="evidence" value="ECO:0007669"/>
    <property type="project" value="InterPro"/>
</dbReference>
<proteinExistence type="predicted"/>
<feature type="region of interest" description="Disordered" evidence="7">
    <location>
        <begin position="894"/>
        <end position="914"/>
    </location>
</feature>
<protein>
    <submittedName>
        <fullName evidence="10">K+/H+ antiporter</fullName>
    </submittedName>
</protein>
<dbReference type="EMBL" id="JAULSY010000015">
    <property type="protein sequence ID" value="KAK0672160.1"/>
    <property type="molecule type" value="Genomic_DNA"/>
</dbReference>
<feature type="domain" description="Cation/H+ exchanger transmembrane" evidence="9">
    <location>
        <begin position="58"/>
        <end position="443"/>
    </location>
</feature>
<dbReference type="InterPro" id="IPR006153">
    <property type="entry name" value="Cation/H_exchanger_TM"/>
</dbReference>
<keyword evidence="6 8" id="KW-0472">Membrane</keyword>
<dbReference type="AlphaFoldDB" id="A0AA39ZJH2"/>
<feature type="transmembrane region" description="Helical" evidence="8">
    <location>
        <begin position="240"/>
        <end position="260"/>
    </location>
</feature>
<gene>
    <name evidence="10" type="ORF">QBC41DRAFT_34871</name>
</gene>
<reference evidence="10" key="1">
    <citation type="submission" date="2023-06" db="EMBL/GenBank/DDBJ databases">
        <title>Genome-scale phylogeny and comparative genomics of the fungal order Sordariales.</title>
        <authorList>
            <consortium name="Lawrence Berkeley National Laboratory"/>
            <person name="Hensen N."/>
            <person name="Bonometti L."/>
            <person name="Westerberg I."/>
            <person name="Brannstrom I.O."/>
            <person name="Guillou S."/>
            <person name="Cros-Aarteil S."/>
            <person name="Calhoun S."/>
            <person name="Haridas S."/>
            <person name="Kuo A."/>
            <person name="Mondo S."/>
            <person name="Pangilinan J."/>
            <person name="Riley R."/>
            <person name="Labutti K."/>
            <person name="Andreopoulos B."/>
            <person name="Lipzen A."/>
            <person name="Chen C."/>
            <person name="Yanf M."/>
            <person name="Daum C."/>
            <person name="Ng V."/>
            <person name="Clum A."/>
            <person name="Steindorff A."/>
            <person name="Ohm R."/>
            <person name="Martin F."/>
            <person name="Silar P."/>
            <person name="Natvig D."/>
            <person name="Lalanne C."/>
            <person name="Gautier V."/>
            <person name="Ament-Velasquez S.L."/>
            <person name="Kruys A."/>
            <person name="Hutchinson M.I."/>
            <person name="Powell A.J."/>
            <person name="Barry K."/>
            <person name="Miller A.N."/>
            <person name="Grigoriev I.V."/>
            <person name="Debuchy R."/>
            <person name="Gladieux P."/>
            <person name="Thoren M.H."/>
            <person name="Johannesson H."/>
        </authorList>
    </citation>
    <scope>NUCLEOTIDE SEQUENCE</scope>
    <source>
        <strain evidence="10">CBS 307.81</strain>
    </source>
</reference>
<evidence type="ECO:0000256" key="5">
    <source>
        <dbReference type="ARBA" id="ARBA00023065"/>
    </source>
</evidence>
<evidence type="ECO:0000256" key="6">
    <source>
        <dbReference type="ARBA" id="ARBA00023136"/>
    </source>
</evidence>
<dbReference type="InterPro" id="IPR038770">
    <property type="entry name" value="Na+/solute_symporter_sf"/>
</dbReference>
<evidence type="ECO:0000256" key="8">
    <source>
        <dbReference type="SAM" id="Phobius"/>
    </source>
</evidence>
<dbReference type="Pfam" id="PF00999">
    <property type="entry name" value="Na_H_Exchanger"/>
    <property type="match status" value="1"/>
</dbReference>
<feature type="transmembrane region" description="Helical" evidence="8">
    <location>
        <begin position="74"/>
        <end position="93"/>
    </location>
</feature>